<evidence type="ECO:0008006" key="4">
    <source>
        <dbReference type="Google" id="ProtNLM"/>
    </source>
</evidence>
<organism evidence="2 3">
    <name type="scientific">Halosimplex pelagicum</name>
    <dbReference type="NCBI Taxonomy" id="869886"/>
    <lineage>
        <taxon>Archaea</taxon>
        <taxon>Methanobacteriati</taxon>
        <taxon>Methanobacteriota</taxon>
        <taxon>Stenosarchaea group</taxon>
        <taxon>Halobacteria</taxon>
        <taxon>Halobacteriales</taxon>
        <taxon>Haloarculaceae</taxon>
        <taxon>Halosimplex</taxon>
    </lineage>
</organism>
<dbReference type="GeneID" id="56081301"/>
<proteinExistence type="predicted"/>
<dbReference type="RefSeq" id="WP_179920284.1">
    <property type="nucleotide sequence ID" value="NZ_CP058909.1"/>
</dbReference>
<dbReference type="Proteomes" id="UP000509346">
    <property type="component" value="Chromosome"/>
</dbReference>
<keyword evidence="3" id="KW-1185">Reference proteome</keyword>
<reference evidence="2 3" key="1">
    <citation type="submission" date="2020-07" db="EMBL/GenBank/DDBJ databases">
        <title>Halosimplex litoreum sp. nov. and Halosimplex rubrum sp. nov., isolated from different salt environments.</title>
        <authorList>
            <person name="Cui H."/>
        </authorList>
    </citation>
    <scope>NUCLEOTIDE SEQUENCE [LARGE SCALE GENOMIC DNA]</scope>
    <source>
        <strain evidence="2 3">R2</strain>
    </source>
</reference>
<accession>A0A7D5TFJ9</accession>
<evidence type="ECO:0000313" key="2">
    <source>
        <dbReference type="EMBL" id="QLH80456.1"/>
    </source>
</evidence>
<name>A0A7D5TFJ9_9EURY</name>
<protein>
    <recommendedName>
        <fullName evidence="4">Rubrerythrin-like domain-containing protein</fullName>
    </recommendedName>
</protein>
<dbReference type="KEGG" id="hpel:HZS54_01890"/>
<feature type="region of interest" description="Disordered" evidence="1">
    <location>
        <begin position="1"/>
        <end position="42"/>
    </location>
</feature>
<dbReference type="OrthoDB" id="185851at2157"/>
<sequence length="78" mass="8085">MALTTRLRSVLSDARERAGGGDTATTDDPAEGGEPTAEPTASLFECPACGTVYVAEEKSTCSSCDEPVEEVSATLSRE</sequence>
<dbReference type="EMBL" id="CP058909">
    <property type="protein sequence ID" value="QLH80456.1"/>
    <property type="molecule type" value="Genomic_DNA"/>
</dbReference>
<dbReference type="AlphaFoldDB" id="A0A7D5TFJ9"/>
<gene>
    <name evidence="2" type="ORF">HZS54_01890</name>
</gene>
<evidence type="ECO:0000256" key="1">
    <source>
        <dbReference type="SAM" id="MobiDB-lite"/>
    </source>
</evidence>
<evidence type="ECO:0000313" key="3">
    <source>
        <dbReference type="Proteomes" id="UP000509346"/>
    </source>
</evidence>